<keyword evidence="10" id="KW-0732">Signal</keyword>
<keyword evidence="1" id="KW-0812">Transmembrane</keyword>
<dbReference type="PANTHER" id="PTHR12883">
    <property type="entry name" value="ADIPOCYTE-SPECIFIC PROTEIN 4-RELATED"/>
    <property type="match status" value="1"/>
</dbReference>
<reference evidence="11" key="2">
    <citation type="submission" date="2025-08" db="UniProtKB">
        <authorList>
            <consortium name="Ensembl"/>
        </authorList>
    </citation>
    <scope>IDENTIFICATION</scope>
    <source>
        <strain evidence="11">breed Abyssinian</strain>
    </source>
</reference>
<keyword evidence="12" id="KW-1185">Reference proteome</keyword>
<keyword evidence="2" id="KW-1133">Transmembrane helix</keyword>
<evidence type="ECO:0000256" key="9">
    <source>
        <dbReference type="SAM" id="MobiDB-lite"/>
    </source>
</evidence>
<evidence type="ECO:0000256" key="8">
    <source>
        <dbReference type="ARBA" id="ARBA00046253"/>
    </source>
</evidence>
<evidence type="ECO:0000256" key="6">
    <source>
        <dbReference type="ARBA" id="ARBA00034875"/>
    </source>
</evidence>
<evidence type="ECO:0000256" key="3">
    <source>
        <dbReference type="ARBA" id="ARBA00023136"/>
    </source>
</evidence>
<evidence type="ECO:0000256" key="7">
    <source>
        <dbReference type="ARBA" id="ARBA00034902"/>
    </source>
</evidence>
<feature type="compositionally biased region" description="Acidic residues" evidence="9">
    <location>
        <begin position="60"/>
        <end position="104"/>
    </location>
</feature>
<gene>
    <name evidence="11" type="primary">CCDC47</name>
</gene>
<comment type="function">
    <text evidence="8">Component of the multi-pass translocon (MPT) complex that mediates insertion of multi-pass membrane proteins into the lipid bilayer of membranes. The MPT complex takes over after the SEC61 complex: following membrane insertion of the first few transmembrane segments of proteins by the SEC61 complex, the MPT complex occludes the lateral gate of the SEC61 complex to promote insertion of subsequent transmembrane regions. Within the MPT complex, the PAT subcomplex sequesters any highly polar regions in the transmembrane domains away from the non-polar membrane environment until they can be buried in the interior of the fully assembled protein. Within the PAT subcomplex, CCDC47 occludes the lateral gate of the SEC61 complex. Involved in the regulation of calcium ion homeostasis in the ER. Required for proper protein degradation via the ERAD (ER-associated degradation) pathway. Has an essential role in the maintenance of ER organization during embryogenesis.</text>
</comment>
<dbReference type="InterPro" id="IPR012879">
    <property type="entry name" value="CCDC47"/>
</dbReference>
<proteinExistence type="inferred from homology"/>
<evidence type="ECO:0000256" key="1">
    <source>
        <dbReference type="ARBA" id="ARBA00022692"/>
    </source>
</evidence>
<feature type="signal peptide" evidence="10">
    <location>
        <begin position="1"/>
        <end position="20"/>
    </location>
</feature>
<comment type="subcellular location">
    <subcellularLocation>
        <location evidence="4">Rough endoplasmic reticulum membrane</location>
        <topology evidence="4">Single-pass type I membrane protein</topology>
    </subcellularLocation>
</comment>
<keyword evidence="3" id="KW-0472">Membrane</keyword>
<reference evidence="11" key="3">
    <citation type="submission" date="2025-09" db="UniProtKB">
        <authorList>
            <consortium name="Ensembl"/>
        </authorList>
    </citation>
    <scope>IDENTIFICATION</scope>
    <source>
        <strain evidence="11">breed Abyssinian</strain>
    </source>
</reference>
<evidence type="ECO:0000256" key="10">
    <source>
        <dbReference type="SAM" id="SignalP"/>
    </source>
</evidence>
<dbReference type="GeneTree" id="ENSGT00390000013997"/>
<organism evidence="11 12">
    <name type="scientific">Felis catus</name>
    <name type="common">Cat</name>
    <name type="synonym">Felis silvestris catus</name>
    <dbReference type="NCBI Taxonomy" id="9685"/>
    <lineage>
        <taxon>Eukaryota</taxon>
        <taxon>Metazoa</taxon>
        <taxon>Chordata</taxon>
        <taxon>Craniata</taxon>
        <taxon>Vertebrata</taxon>
        <taxon>Euteleostomi</taxon>
        <taxon>Mammalia</taxon>
        <taxon>Eutheria</taxon>
        <taxon>Laurasiatheria</taxon>
        <taxon>Carnivora</taxon>
        <taxon>Feliformia</taxon>
        <taxon>Felidae</taxon>
        <taxon>Felinae</taxon>
        <taxon>Felis</taxon>
    </lineage>
</organism>
<evidence type="ECO:0000313" key="12">
    <source>
        <dbReference type="Proteomes" id="UP000823872"/>
    </source>
</evidence>
<evidence type="ECO:0000256" key="4">
    <source>
        <dbReference type="ARBA" id="ARBA00034697"/>
    </source>
</evidence>
<dbReference type="Pfam" id="PF07946">
    <property type="entry name" value="CCDC47"/>
    <property type="match status" value="2"/>
</dbReference>
<dbReference type="Ensembl" id="ENSFCTT00005030702.1">
    <property type="protein sequence ID" value="ENSFCTP00005020132.1"/>
    <property type="gene ID" value="ENSFCTG00005010978.1"/>
</dbReference>
<protein>
    <recommendedName>
        <fullName evidence="6">PAT complex subunit CCDC47</fullName>
    </recommendedName>
    <alternativeName>
        <fullName evidence="7">Coiled-coil domain-containing protein 47</fullName>
    </alternativeName>
</protein>
<accession>A0ABI7XC60</accession>
<feature type="region of interest" description="Disordered" evidence="9">
    <location>
        <begin position="389"/>
        <end position="449"/>
    </location>
</feature>
<name>A0ABI7XC60_FELCA</name>
<sequence length="449" mass="51836">MKAFLAFCVVLLVFGSVSEAKFDDFEDEEDIVEYDDNDFAEFEDVTEDSITESPQRVITTEDDEDETTVELEGQDENQEGDFEDADTQEGDTESEPYDDEEFEGYEDKPDTSSSKNKDPITIVDVPAHLQNSWESYYLEILMVTGLLAYIMNYIIGKNKNSRLAQAWFNTHRELLESNFTLVGDDGTNKEATSTGKLNQENEHIYNLWCSGRVCCEGMLIQLRFLKRQDLLNVLARMMRPVSDQVSEFCSDKPKSGAKYGLPDSLAILSEMGEVTEGMMDTKMVHFLTHYADKIESVHFSDQFSGPKIMQEEGQPLKLPDTKRTLLFTFNVPGSGNTYPKDMEALLPLMNMVIYSIDKAKKFRLNREGKQKADKNRARVEENFLKLTHVQRQEAAQSRREEKKRAEKERIMNEEDPEKQRRLEEAALRREQKKLEKKQMKMKQIKVKAM</sequence>
<dbReference type="Proteomes" id="UP000823872">
    <property type="component" value="Chromosome E1"/>
</dbReference>
<feature type="compositionally biased region" description="Basic and acidic residues" evidence="9">
    <location>
        <begin position="396"/>
        <end position="438"/>
    </location>
</feature>
<evidence type="ECO:0000256" key="5">
    <source>
        <dbReference type="ARBA" id="ARBA00034746"/>
    </source>
</evidence>
<comment type="similarity">
    <text evidence="5">Belongs to the CCDC47 family.</text>
</comment>
<feature type="compositionally biased region" description="Basic and acidic residues" evidence="9">
    <location>
        <begin position="105"/>
        <end position="118"/>
    </location>
</feature>
<feature type="chain" id="PRO_5045939635" description="PAT complex subunit CCDC47" evidence="10">
    <location>
        <begin position="21"/>
        <end position="449"/>
    </location>
</feature>
<dbReference type="PANTHER" id="PTHR12883:SF0">
    <property type="entry name" value="PAT COMPLEX SUBUNIT CCDC47"/>
    <property type="match status" value="1"/>
</dbReference>
<feature type="region of interest" description="Disordered" evidence="9">
    <location>
        <begin position="43"/>
        <end position="119"/>
    </location>
</feature>
<feature type="compositionally biased region" description="Basic residues" evidence="9">
    <location>
        <begin position="439"/>
        <end position="449"/>
    </location>
</feature>
<evidence type="ECO:0000256" key="2">
    <source>
        <dbReference type="ARBA" id="ARBA00022989"/>
    </source>
</evidence>
<reference evidence="11 12" key="1">
    <citation type="submission" date="2021-02" db="EMBL/GenBank/DDBJ databases">
        <title>Safari Cat Assemblies.</title>
        <authorList>
            <person name="Bredemeyer K.R."/>
            <person name="Murphy W.J."/>
        </authorList>
    </citation>
    <scope>NUCLEOTIDE SEQUENCE [LARGE SCALE GENOMIC DNA]</scope>
</reference>
<evidence type="ECO:0000313" key="11">
    <source>
        <dbReference type="Ensembl" id="ENSFCTP00005020132.1"/>
    </source>
</evidence>